<evidence type="ECO:0000313" key="1">
    <source>
        <dbReference type="EMBL" id="EXG82889.1"/>
    </source>
</evidence>
<organism evidence="1 2">
    <name type="scientific">Cryptosporangium arvum DSM 44712</name>
    <dbReference type="NCBI Taxonomy" id="927661"/>
    <lineage>
        <taxon>Bacteria</taxon>
        <taxon>Bacillati</taxon>
        <taxon>Actinomycetota</taxon>
        <taxon>Actinomycetes</taxon>
        <taxon>Cryptosporangiales</taxon>
        <taxon>Cryptosporangiaceae</taxon>
        <taxon>Cryptosporangium</taxon>
    </lineage>
</organism>
<keyword evidence="2" id="KW-1185">Reference proteome</keyword>
<protein>
    <recommendedName>
        <fullName evidence="3">Methyltransferase type 12</fullName>
    </recommendedName>
</protein>
<reference evidence="1 2" key="1">
    <citation type="submission" date="2013-07" db="EMBL/GenBank/DDBJ databases">
        <authorList>
            <consortium name="DOE Joint Genome Institute"/>
            <person name="Eisen J."/>
            <person name="Huntemann M."/>
            <person name="Han J."/>
            <person name="Chen A."/>
            <person name="Kyrpides N."/>
            <person name="Mavromatis K."/>
            <person name="Markowitz V."/>
            <person name="Palaniappan K."/>
            <person name="Ivanova N."/>
            <person name="Schaumberg A."/>
            <person name="Pati A."/>
            <person name="Liolios K."/>
            <person name="Nordberg H.P."/>
            <person name="Cantor M.N."/>
            <person name="Hua S.X."/>
            <person name="Woyke T."/>
        </authorList>
    </citation>
    <scope>NUCLEOTIDE SEQUENCE [LARGE SCALE GENOMIC DNA]</scope>
    <source>
        <strain evidence="1 2">DSM 44712</strain>
    </source>
</reference>
<dbReference type="EMBL" id="JFBT01000001">
    <property type="protein sequence ID" value="EXG82889.1"/>
    <property type="molecule type" value="Genomic_DNA"/>
</dbReference>
<sequence length="268" mass="29739">MTSDETGKVSFDHIYSRPDPRPFFRTLREFEYGIPGVAAPRFARLFAEYRAARDVATPRVLDLGCSYGVNAALLRCDVTLAELYDRYTAVGGTRAALLAADRALVRSRPRPERAWFTGLDPSAPALEYAVAAGFLDDAVHADLEAGEPEEAQRARIAGTDLVISTGCIGYVTEKTLLRIVDAAGDRRPWMAHYCLRMFPYDAIAGHLDDLGYDTAPIGEPVRQRRFATADERSSVLDRLSELGVDPAGRETDGWFYAQLHISRPRREP</sequence>
<accession>A0A010ZW45</accession>
<dbReference type="AlphaFoldDB" id="A0A010ZW45"/>
<dbReference type="RefSeq" id="WP_035852935.1">
    <property type="nucleotide sequence ID" value="NZ_KK073874.1"/>
</dbReference>
<dbReference type="Proteomes" id="UP000021053">
    <property type="component" value="Unassembled WGS sequence"/>
</dbReference>
<dbReference type="SUPFAM" id="SSF53335">
    <property type="entry name" value="S-adenosyl-L-methionine-dependent methyltransferases"/>
    <property type="match status" value="1"/>
</dbReference>
<dbReference type="Gene3D" id="3.40.50.150">
    <property type="entry name" value="Vaccinia Virus protein VP39"/>
    <property type="match status" value="1"/>
</dbReference>
<comment type="caution">
    <text evidence="1">The sequence shown here is derived from an EMBL/GenBank/DDBJ whole genome shotgun (WGS) entry which is preliminary data.</text>
</comment>
<name>A0A010ZW45_9ACTN</name>
<dbReference type="HOGENOM" id="CLU_065329_0_0_11"/>
<proteinExistence type="predicted"/>
<dbReference type="InterPro" id="IPR029063">
    <property type="entry name" value="SAM-dependent_MTases_sf"/>
</dbReference>
<dbReference type="OrthoDB" id="7055571at2"/>
<dbReference type="PATRIC" id="fig|927661.3.peg.4065"/>
<evidence type="ECO:0000313" key="2">
    <source>
        <dbReference type="Proteomes" id="UP000021053"/>
    </source>
</evidence>
<evidence type="ECO:0008006" key="3">
    <source>
        <dbReference type="Google" id="ProtNLM"/>
    </source>
</evidence>
<gene>
    <name evidence="1" type="ORF">CryarDRAFT_4091</name>
</gene>